<dbReference type="Proteomes" id="UP001356427">
    <property type="component" value="Unassembled WGS sequence"/>
</dbReference>
<keyword evidence="3" id="KW-1185">Reference proteome</keyword>
<accession>A0AAN8KDW1</accession>
<feature type="region of interest" description="Disordered" evidence="1">
    <location>
        <begin position="1"/>
        <end position="27"/>
    </location>
</feature>
<name>A0AAN8KDW1_9TELE</name>
<dbReference type="AlphaFoldDB" id="A0AAN8KDW1"/>
<proteinExistence type="predicted"/>
<protein>
    <submittedName>
        <fullName evidence="2">Uncharacterized protein</fullName>
    </submittedName>
</protein>
<evidence type="ECO:0000313" key="2">
    <source>
        <dbReference type="EMBL" id="KAK6293124.1"/>
    </source>
</evidence>
<organism evidence="2 3">
    <name type="scientific">Coregonus suidteri</name>
    <dbReference type="NCBI Taxonomy" id="861788"/>
    <lineage>
        <taxon>Eukaryota</taxon>
        <taxon>Metazoa</taxon>
        <taxon>Chordata</taxon>
        <taxon>Craniata</taxon>
        <taxon>Vertebrata</taxon>
        <taxon>Euteleostomi</taxon>
        <taxon>Actinopterygii</taxon>
        <taxon>Neopterygii</taxon>
        <taxon>Teleostei</taxon>
        <taxon>Protacanthopterygii</taxon>
        <taxon>Salmoniformes</taxon>
        <taxon>Salmonidae</taxon>
        <taxon>Coregoninae</taxon>
        <taxon>Coregonus</taxon>
    </lineage>
</organism>
<reference evidence="2 3" key="1">
    <citation type="submission" date="2021-04" db="EMBL/GenBank/DDBJ databases">
        <authorList>
            <person name="De Guttry C."/>
            <person name="Zahm M."/>
            <person name="Klopp C."/>
            <person name="Cabau C."/>
            <person name="Louis A."/>
            <person name="Berthelot C."/>
            <person name="Parey E."/>
            <person name="Roest Crollius H."/>
            <person name="Montfort J."/>
            <person name="Robinson-Rechavi M."/>
            <person name="Bucao C."/>
            <person name="Bouchez O."/>
            <person name="Gislard M."/>
            <person name="Lluch J."/>
            <person name="Milhes M."/>
            <person name="Lampietro C."/>
            <person name="Lopez Roques C."/>
            <person name="Donnadieu C."/>
            <person name="Braasch I."/>
            <person name="Desvignes T."/>
            <person name="Postlethwait J."/>
            <person name="Bobe J."/>
            <person name="Wedekind C."/>
            <person name="Guiguen Y."/>
        </authorList>
    </citation>
    <scope>NUCLEOTIDE SEQUENCE [LARGE SCALE GENOMIC DNA]</scope>
    <source>
        <strain evidence="2">Cs_M1</strain>
        <tissue evidence="2">Blood</tissue>
    </source>
</reference>
<evidence type="ECO:0000256" key="1">
    <source>
        <dbReference type="SAM" id="MobiDB-lite"/>
    </source>
</evidence>
<comment type="caution">
    <text evidence="2">The sequence shown here is derived from an EMBL/GenBank/DDBJ whole genome shotgun (WGS) entry which is preliminary data.</text>
</comment>
<sequence length="102" mass="11801">MIDYSESFTEHQRGCNASEKQDFNGTTRRGTTCMTFWLSSLLRPIRPQQRRPSSNSGPLPRLSCSAPLWHQLLPQQKRIALKSSCWIQLCQVHFSQPHHHCP</sequence>
<gene>
    <name evidence="2" type="ORF">J4Q44_G00366250</name>
</gene>
<dbReference type="EMBL" id="JAGTTL010000037">
    <property type="protein sequence ID" value="KAK6293124.1"/>
    <property type="molecule type" value="Genomic_DNA"/>
</dbReference>
<evidence type="ECO:0000313" key="3">
    <source>
        <dbReference type="Proteomes" id="UP001356427"/>
    </source>
</evidence>